<dbReference type="GO" id="GO:0008276">
    <property type="term" value="F:protein methyltransferase activity"/>
    <property type="evidence" value="ECO:0007669"/>
    <property type="project" value="InterPro"/>
</dbReference>
<dbReference type="OrthoDB" id="9787825at2"/>
<dbReference type="PANTHER" id="PTHR43182">
    <property type="entry name" value="COBALT-PRECORRIN-6B C(15)-METHYLTRANSFERASE (DECARBOXYLATING)"/>
    <property type="match status" value="1"/>
</dbReference>
<keyword evidence="3 7" id="KW-0489">Methyltransferase</keyword>
<dbReference type="InterPro" id="IPR012818">
    <property type="entry name" value="CbiE"/>
</dbReference>
<dbReference type="EMBL" id="PTIX01000023">
    <property type="protein sequence ID" value="PPK63944.1"/>
    <property type="molecule type" value="Genomic_DNA"/>
</dbReference>
<evidence type="ECO:0000259" key="6">
    <source>
        <dbReference type="Pfam" id="PF00590"/>
    </source>
</evidence>
<dbReference type="UniPathway" id="UPA00148"/>
<dbReference type="GO" id="GO:0032259">
    <property type="term" value="P:methylation"/>
    <property type="evidence" value="ECO:0007669"/>
    <property type="project" value="UniProtKB-KW"/>
</dbReference>
<gene>
    <name evidence="7" type="ORF">CLV40_12364</name>
</gene>
<evidence type="ECO:0000256" key="3">
    <source>
        <dbReference type="ARBA" id="ARBA00022603"/>
    </source>
</evidence>
<protein>
    <submittedName>
        <fullName evidence="7">Precorrin-6Y C5,15-methyltransferase (Decarboxylating)</fullName>
    </submittedName>
</protein>
<dbReference type="InterPro" id="IPR050714">
    <property type="entry name" value="Cobalamin_biosynth_MTase"/>
</dbReference>
<dbReference type="InterPro" id="IPR029063">
    <property type="entry name" value="SAM-dependent_MTases_sf"/>
</dbReference>
<dbReference type="InterPro" id="IPR035996">
    <property type="entry name" value="4pyrrol_Methylase_sf"/>
</dbReference>
<comment type="caution">
    <text evidence="7">The sequence shown here is derived from an EMBL/GenBank/DDBJ whole genome shotgun (WGS) entry which is preliminary data.</text>
</comment>
<keyword evidence="8" id="KW-1185">Reference proteome</keyword>
<comment type="pathway">
    <text evidence="1">Cofactor biosynthesis; adenosylcobalamin biosynthesis.</text>
</comment>
<keyword evidence="4 7" id="KW-0808">Transferase</keyword>
<dbReference type="AlphaFoldDB" id="A0A2S6GFE9"/>
<dbReference type="CDD" id="cd11644">
    <property type="entry name" value="Precorrin-6Y-MT"/>
    <property type="match status" value="1"/>
</dbReference>
<evidence type="ECO:0000256" key="2">
    <source>
        <dbReference type="ARBA" id="ARBA00022573"/>
    </source>
</evidence>
<dbReference type="Proteomes" id="UP000239203">
    <property type="component" value="Unassembled WGS sequence"/>
</dbReference>
<accession>A0A2S6GFE9</accession>
<dbReference type="Gene3D" id="3.40.50.150">
    <property type="entry name" value="Vaccinia Virus protein VP39"/>
    <property type="match status" value="1"/>
</dbReference>
<keyword evidence="2" id="KW-0169">Cobalamin biosynthesis</keyword>
<feature type="domain" description="Tetrapyrrole methylase" evidence="6">
    <location>
        <begin position="15"/>
        <end position="165"/>
    </location>
</feature>
<dbReference type="Pfam" id="PF00590">
    <property type="entry name" value="TP_methylase"/>
    <property type="match status" value="1"/>
</dbReference>
<dbReference type="SUPFAM" id="SSF53790">
    <property type="entry name" value="Tetrapyrrole methylase"/>
    <property type="match status" value="1"/>
</dbReference>
<name>A0A2S6GFE9_9PSEU</name>
<sequence length="381" mass="39341">MTVTVVGFGDSGALVAALAKADVVVGPRALSDTGDERVFTTLDESALEALRTAESAVVVTDGDPGFFGVLRTLRAHGLPIAVVPTLTDVQRLAATLGRPWDDIKVVSARGRDYRRAVNLCRANKAVAVLTAPGAGPAELGAELVGWRRTLTVVEGVGGSAEQLSTVDAATAARRVWREPTLVLCLADPESAGHDTWIAGGDPVPPPSWALDESAFATREGVVLPAEARAVALSRLAPRPGTLVWDVHAGAGAVAVEAARLGAAVIAVEPDPGLCVRIVANAAAHAVDLLLVDEPPPRSLADLPRPDAIHLGTTDPDVVRACAAANPARLVITADDGLDQLGRTRAVLADAGYAPDACHLTATRLDGSTTARSTFLIWAARD</sequence>
<dbReference type="RefSeq" id="WP_104482336.1">
    <property type="nucleotide sequence ID" value="NZ_CP154825.1"/>
</dbReference>
<evidence type="ECO:0000256" key="5">
    <source>
        <dbReference type="ARBA" id="ARBA00022691"/>
    </source>
</evidence>
<dbReference type="PANTHER" id="PTHR43182:SF1">
    <property type="entry name" value="COBALT-PRECORRIN-7 C(5)-METHYLTRANSFERASE"/>
    <property type="match status" value="1"/>
</dbReference>
<dbReference type="GO" id="GO:0009236">
    <property type="term" value="P:cobalamin biosynthetic process"/>
    <property type="evidence" value="ECO:0007669"/>
    <property type="project" value="UniProtKB-UniPathway"/>
</dbReference>
<evidence type="ECO:0000313" key="7">
    <source>
        <dbReference type="EMBL" id="PPK63944.1"/>
    </source>
</evidence>
<evidence type="ECO:0000256" key="4">
    <source>
        <dbReference type="ARBA" id="ARBA00022679"/>
    </source>
</evidence>
<dbReference type="InterPro" id="IPR000878">
    <property type="entry name" value="4pyrrol_Mease"/>
</dbReference>
<reference evidence="7 8" key="1">
    <citation type="submission" date="2018-02" db="EMBL/GenBank/DDBJ databases">
        <title>Genomic Encyclopedia of Archaeal and Bacterial Type Strains, Phase II (KMG-II): from individual species to whole genera.</title>
        <authorList>
            <person name="Goeker M."/>
        </authorList>
    </citation>
    <scope>NUCLEOTIDE SEQUENCE [LARGE SCALE GENOMIC DNA]</scope>
    <source>
        <strain evidence="7 8">YU 961-1</strain>
    </source>
</reference>
<evidence type="ECO:0000256" key="1">
    <source>
        <dbReference type="ARBA" id="ARBA00004953"/>
    </source>
</evidence>
<proteinExistence type="predicted"/>
<dbReference type="SUPFAM" id="SSF53335">
    <property type="entry name" value="S-adenosyl-L-methionine-dependent methyltransferases"/>
    <property type="match status" value="1"/>
</dbReference>
<keyword evidence="5" id="KW-0949">S-adenosyl-L-methionine</keyword>
<organism evidence="7 8">
    <name type="scientific">Actinokineospora auranticolor</name>
    <dbReference type="NCBI Taxonomy" id="155976"/>
    <lineage>
        <taxon>Bacteria</taxon>
        <taxon>Bacillati</taxon>
        <taxon>Actinomycetota</taxon>
        <taxon>Actinomycetes</taxon>
        <taxon>Pseudonocardiales</taxon>
        <taxon>Pseudonocardiaceae</taxon>
        <taxon>Actinokineospora</taxon>
    </lineage>
</organism>
<evidence type="ECO:0000313" key="8">
    <source>
        <dbReference type="Proteomes" id="UP000239203"/>
    </source>
</evidence>